<proteinExistence type="predicted"/>
<comment type="caution">
    <text evidence="1">The sequence shown here is derived from an EMBL/GenBank/DDBJ whole genome shotgun (WGS) entry which is preliminary data.</text>
</comment>
<organism evidence="1 2">
    <name type="scientific">Actinokineospora xionganensis</name>
    <dbReference type="NCBI Taxonomy" id="2684470"/>
    <lineage>
        <taxon>Bacteria</taxon>
        <taxon>Bacillati</taxon>
        <taxon>Actinomycetota</taxon>
        <taxon>Actinomycetes</taxon>
        <taxon>Pseudonocardiales</taxon>
        <taxon>Pseudonocardiaceae</taxon>
        <taxon>Actinokineospora</taxon>
    </lineage>
</organism>
<name>A0ABR7L0A0_9PSEU</name>
<keyword evidence="2" id="KW-1185">Reference proteome</keyword>
<dbReference type="Proteomes" id="UP000734823">
    <property type="component" value="Unassembled WGS sequence"/>
</dbReference>
<evidence type="ECO:0008006" key="3">
    <source>
        <dbReference type="Google" id="ProtNLM"/>
    </source>
</evidence>
<sequence length="153" mass="17088">MFQHRVTTATVARTPAVEPAGPVRDRYADLRDRRLAVELSIEDAAEDGDLNPLDRKTCRTHRRWLHDCVSSPLHVIPVTGHRWCRDCSCAVNIAIDALTGAVRLTCPKCSRTPDTAATRQLVRACRASLAAATHADVDPWTTIESLRRRPSRR</sequence>
<dbReference type="EMBL" id="JABVED010000001">
    <property type="protein sequence ID" value="MBC6445849.1"/>
    <property type="molecule type" value="Genomic_DNA"/>
</dbReference>
<reference evidence="1 2" key="1">
    <citation type="submission" date="2020-06" db="EMBL/GenBank/DDBJ databases">
        <title>Actinokineospora xiongansis sp. nov., isolated from soil of Baiyangdian.</title>
        <authorList>
            <person name="Zhang X."/>
        </authorList>
    </citation>
    <scope>NUCLEOTIDE SEQUENCE [LARGE SCALE GENOMIC DNA]</scope>
    <source>
        <strain evidence="1 2">HBU206404</strain>
    </source>
</reference>
<protein>
    <recommendedName>
        <fullName evidence="3">Transposase</fullName>
    </recommendedName>
</protein>
<accession>A0ABR7L0A0</accession>
<dbReference type="RefSeq" id="WP_187217903.1">
    <property type="nucleotide sequence ID" value="NZ_JABVED010000001.1"/>
</dbReference>
<evidence type="ECO:0000313" key="1">
    <source>
        <dbReference type="EMBL" id="MBC6445849.1"/>
    </source>
</evidence>
<evidence type="ECO:0000313" key="2">
    <source>
        <dbReference type="Proteomes" id="UP000734823"/>
    </source>
</evidence>
<gene>
    <name evidence="1" type="ORF">GPZ80_01520</name>
</gene>